<evidence type="ECO:0000256" key="9">
    <source>
        <dbReference type="ARBA" id="ARBA00022833"/>
    </source>
</evidence>
<comment type="caution">
    <text evidence="15">The sequence shown here is derived from an EMBL/GenBank/DDBJ whole genome shotgun (WGS) entry which is preliminary data.</text>
</comment>
<evidence type="ECO:0000256" key="12">
    <source>
        <dbReference type="ARBA" id="ARBA00023136"/>
    </source>
</evidence>
<keyword evidence="5 15" id="KW-0645">Protease</keyword>
<comment type="subcellular location">
    <subcellularLocation>
        <location evidence="2">Cell membrane</location>
        <topology evidence="2">Multi-pass membrane protein</topology>
    </subcellularLocation>
</comment>
<feature type="domain" description="Peptidase M50" evidence="14">
    <location>
        <begin position="145"/>
        <end position="201"/>
    </location>
</feature>
<evidence type="ECO:0000256" key="6">
    <source>
        <dbReference type="ARBA" id="ARBA00022692"/>
    </source>
</evidence>
<dbReference type="EMBL" id="JBBNGS010000002">
    <property type="protein sequence ID" value="MEQ2636933.1"/>
    <property type="molecule type" value="Genomic_DNA"/>
</dbReference>
<dbReference type="Proteomes" id="UP001478817">
    <property type="component" value="Unassembled WGS sequence"/>
</dbReference>
<accession>A0ABV1IDG4</accession>
<proteinExistence type="inferred from homology"/>
<organism evidence="15 16">
    <name type="scientific">Paratractidigestivibacter faecalis</name>
    <dbReference type="NCBI Taxonomy" id="2292441"/>
    <lineage>
        <taxon>Bacteria</taxon>
        <taxon>Bacillati</taxon>
        <taxon>Actinomycetota</taxon>
        <taxon>Coriobacteriia</taxon>
        <taxon>Coriobacteriales</taxon>
        <taxon>Atopobiaceae</taxon>
        <taxon>Paratractidigestivibacter</taxon>
    </lineage>
</organism>
<dbReference type="InterPro" id="IPR008915">
    <property type="entry name" value="Peptidase_M50"/>
</dbReference>
<feature type="transmembrane region" description="Helical" evidence="13">
    <location>
        <begin position="12"/>
        <end position="34"/>
    </location>
</feature>
<evidence type="ECO:0000256" key="3">
    <source>
        <dbReference type="ARBA" id="ARBA00007931"/>
    </source>
</evidence>
<keyword evidence="8" id="KW-0378">Hydrolase</keyword>
<dbReference type="RefSeq" id="WP_349181279.1">
    <property type="nucleotide sequence ID" value="NZ_JBBNGS010000002.1"/>
</dbReference>
<feature type="transmembrane region" description="Helical" evidence="13">
    <location>
        <begin position="54"/>
        <end position="77"/>
    </location>
</feature>
<evidence type="ECO:0000256" key="11">
    <source>
        <dbReference type="ARBA" id="ARBA00023049"/>
    </source>
</evidence>
<dbReference type="PANTHER" id="PTHR35864">
    <property type="entry name" value="ZINC METALLOPROTEASE MJ0611-RELATED"/>
    <property type="match status" value="1"/>
</dbReference>
<evidence type="ECO:0000256" key="10">
    <source>
        <dbReference type="ARBA" id="ARBA00022989"/>
    </source>
</evidence>
<dbReference type="InterPro" id="IPR044537">
    <property type="entry name" value="Rip2-like"/>
</dbReference>
<evidence type="ECO:0000259" key="14">
    <source>
        <dbReference type="Pfam" id="PF02163"/>
    </source>
</evidence>
<evidence type="ECO:0000256" key="1">
    <source>
        <dbReference type="ARBA" id="ARBA00001947"/>
    </source>
</evidence>
<evidence type="ECO:0000256" key="8">
    <source>
        <dbReference type="ARBA" id="ARBA00022801"/>
    </source>
</evidence>
<evidence type="ECO:0000256" key="13">
    <source>
        <dbReference type="SAM" id="Phobius"/>
    </source>
</evidence>
<comment type="cofactor">
    <cofactor evidence="1">
        <name>Zn(2+)</name>
        <dbReference type="ChEBI" id="CHEBI:29105"/>
    </cofactor>
</comment>
<dbReference type="Pfam" id="PF02163">
    <property type="entry name" value="Peptidase_M50"/>
    <property type="match status" value="1"/>
</dbReference>
<keyword evidence="4" id="KW-1003">Cell membrane</keyword>
<name>A0ABV1IDG4_9ACTN</name>
<evidence type="ECO:0000256" key="7">
    <source>
        <dbReference type="ARBA" id="ARBA00022723"/>
    </source>
</evidence>
<dbReference type="GO" id="GO:0006508">
    <property type="term" value="P:proteolysis"/>
    <property type="evidence" value="ECO:0007669"/>
    <property type="project" value="UniProtKB-KW"/>
</dbReference>
<keyword evidence="11" id="KW-0482">Metalloprotease</keyword>
<evidence type="ECO:0000313" key="15">
    <source>
        <dbReference type="EMBL" id="MEQ2636933.1"/>
    </source>
</evidence>
<evidence type="ECO:0000256" key="5">
    <source>
        <dbReference type="ARBA" id="ARBA00022670"/>
    </source>
</evidence>
<keyword evidence="9" id="KW-0862">Zinc</keyword>
<protein>
    <submittedName>
        <fullName evidence="15">Site-2 protease family protein</fullName>
    </submittedName>
</protein>
<sequence length="230" mass="25010">MLYSTQRLVSMAISVALVMFSAIVHEVAHGWMALRLGDPTAKEAGRLTLDPRAHLDGFGSIALPLIMAAMGGPVFAFAKPVPYDPRRLRHPGKDDALVALAGPVSNILQALLGTALVYAVWNLGYGAVVAGNVPYEALFWAMRVCTTYVYVNLTLAFFNLIPLPPLDGSKLLLPLLRGKAKMEYYRIQHYAMPILLILLYVLPEFLGVDPLGAFLDLTAGNLYDLLLSGV</sequence>
<comment type="similarity">
    <text evidence="3">Belongs to the peptidase M50B family.</text>
</comment>
<keyword evidence="6 13" id="KW-0812">Transmembrane</keyword>
<dbReference type="GO" id="GO:0008233">
    <property type="term" value="F:peptidase activity"/>
    <property type="evidence" value="ECO:0007669"/>
    <property type="project" value="UniProtKB-KW"/>
</dbReference>
<gene>
    <name evidence="15" type="ORF">AAAT05_00990</name>
</gene>
<keyword evidence="12 13" id="KW-0472">Membrane</keyword>
<evidence type="ECO:0000256" key="2">
    <source>
        <dbReference type="ARBA" id="ARBA00004651"/>
    </source>
</evidence>
<dbReference type="PANTHER" id="PTHR35864:SF1">
    <property type="entry name" value="ZINC METALLOPROTEASE YWHC-RELATED"/>
    <property type="match status" value="1"/>
</dbReference>
<feature type="transmembrane region" description="Helical" evidence="13">
    <location>
        <begin position="97"/>
        <end position="120"/>
    </location>
</feature>
<dbReference type="CDD" id="cd06158">
    <property type="entry name" value="S2P-M50_like_1"/>
    <property type="match status" value="1"/>
</dbReference>
<keyword evidence="7" id="KW-0479">Metal-binding</keyword>
<feature type="transmembrane region" description="Helical" evidence="13">
    <location>
        <begin position="184"/>
        <end position="202"/>
    </location>
</feature>
<feature type="transmembrane region" description="Helical" evidence="13">
    <location>
        <begin position="140"/>
        <end position="163"/>
    </location>
</feature>
<evidence type="ECO:0000313" key="16">
    <source>
        <dbReference type="Proteomes" id="UP001478817"/>
    </source>
</evidence>
<reference evidence="15 16" key="1">
    <citation type="submission" date="2024-04" db="EMBL/GenBank/DDBJ databases">
        <title>Human intestinal bacterial collection.</title>
        <authorList>
            <person name="Pauvert C."/>
            <person name="Hitch T.C.A."/>
            <person name="Clavel T."/>
        </authorList>
    </citation>
    <scope>NUCLEOTIDE SEQUENCE [LARGE SCALE GENOMIC DNA]</scope>
    <source>
        <strain evidence="15 16">CLA-AA-H197</strain>
    </source>
</reference>
<dbReference type="InterPro" id="IPR052348">
    <property type="entry name" value="Metallopeptidase_M50B"/>
</dbReference>
<keyword evidence="10 13" id="KW-1133">Transmembrane helix</keyword>
<keyword evidence="16" id="KW-1185">Reference proteome</keyword>
<evidence type="ECO:0000256" key="4">
    <source>
        <dbReference type="ARBA" id="ARBA00022475"/>
    </source>
</evidence>